<dbReference type="EMBL" id="JAAMPI010000036">
    <property type="protein sequence ID" value="KAF4637102.1"/>
    <property type="molecule type" value="Genomic_DNA"/>
</dbReference>
<accession>A0A8H4RZ03</accession>
<proteinExistence type="predicted"/>
<dbReference type="Gene3D" id="3.40.50.410">
    <property type="entry name" value="von Willebrand factor, type A domain"/>
    <property type="match status" value="1"/>
</dbReference>
<dbReference type="Pfam" id="PF13768">
    <property type="entry name" value="VWA_3"/>
    <property type="match status" value="1"/>
</dbReference>
<gene>
    <name evidence="4" type="ORF">G7Y89_g989</name>
</gene>
<dbReference type="SMART" id="SM00327">
    <property type="entry name" value="VWA"/>
    <property type="match status" value="1"/>
</dbReference>
<keyword evidence="5" id="KW-1185">Reference proteome</keyword>
<feature type="compositionally biased region" description="Basic and acidic residues" evidence="1">
    <location>
        <begin position="990"/>
        <end position="1012"/>
    </location>
</feature>
<dbReference type="OrthoDB" id="1729737at2759"/>
<dbReference type="InterPro" id="IPR036465">
    <property type="entry name" value="vWFA_dom_sf"/>
</dbReference>
<dbReference type="PANTHER" id="PTHR45737:SF4">
    <property type="entry name" value="VON WILLEBRAND DOMAIN PROTEIN (AFU_ORTHOLOGUE AFUA_4G01160)"/>
    <property type="match status" value="1"/>
</dbReference>
<dbReference type="PROSITE" id="PS50234">
    <property type="entry name" value="VWFA"/>
    <property type="match status" value="1"/>
</dbReference>
<dbReference type="SMART" id="SM00609">
    <property type="entry name" value="VIT"/>
    <property type="match status" value="1"/>
</dbReference>
<feature type="domain" description="VIT" evidence="3">
    <location>
        <begin position="100"/>
        <end position="230"/>
    </location>
</feature>
<evidence type="ECO:0000259" key="2">
    <source>
        <dbReference type="PROSITE" id="PS50234"/>
    </source>
</evidence>
<organism evidence="4 5">
    <name type="scientific">Cudoniella acicularis</name>
    <dbReference type="NCBI Taxonomy" id="354080"/>
    <lineage>
        <taxon>Eukaryota</taxon>
        <taxon>Fungi</taxon>
        <taxon>Dikarya</taxon>
        <taxon>Ascomycota</taxon>
        <taxon>Pezizomycotina</taxon>
        <taxon>Leotiomycetes</taxon>
        <taxon>Helotiales</taxon>
        <taxon>Tricladiaceae</taxon>
        <taxon>Cudoniella</taxon>
    </lineage>
</organism>
<dbReference type="Pfam" id="PF08487">
    <property type="entry name" value="VIT"/>
    <property type="match status" value="1"/>
</dbReference>
<evidence type="ECO:0000313" key="5">
    <source>
        <dbReference type="Proteomes" id="UP000566819"/>
    </source>
</evidence>
<feature type="region of interest" description="Disordered" evidence="1">
    <location>
        <begin position="910"/>
        <end position="1029"/>
    </location>
</feature>
<feature type="compositionally biased region" description="Basic and acidic residues" evidence="1">
    <location>
        <begin position="917"/>
        <end position="943"/>
    </location>
</feature>
<evidence type="ECO:0000256" key="1">
    <source>
        <dbReference type="SAM" id="MobiDB-lite"/>
    </source>
</evidence>
<feature type="compositionally biased region" description="Basic and acidic residues" evidence="1">
    <location>
        <begin position="951"/>
        <end position="982"/>
    </location>
</feature>
<dbReference type="InterPro" id="IPR002035">
    <property type="entry name" value="VWF_A"/>
</dbReference>
<comment type="caution">
    <text evidence="4">The sequence shown here is derived from an EMBL/GenBank/DDBJ whole genome shotgun (WGS) entry which is preliminary data.</text>
</comment>
<reference evidence="4 5" key="1">
    <citation type="submission" date="2020-03" db="EMBL/GenBank/DDBJ databases">
        <title>Draft Genome Sequence of Cudoniella acicularis.</title>
        <authorList>
            <person name="Buettner E."/>
            <person name="Kellner H."/>
        </authorList>
    </citation>
    <scope>NUCLEOTIDE SEQUENCE [LARGE SCALE GENOMIC DNA]</scope>
    <source>
        <strain evidence="4 5">DSM 108380</strain>
    </source>
</reference>
<dbReference type="PROSITE" id="PS51468">
    <property type="entry name" value="VIT"/>
    <property type="match status" value="1"/>
</dbReference>
<evidence type="ECO:0008006" key="6">
    <source>
        <dbReference type="Google" id="ProtNLM"/>
    </source>
</evidence>
<sequence>MTINIIPSISSGEGFSLSLKDIPFREYSERLPARPSRRASLMMAYPYPEYSSHNVNRLPSGLFFRTDQAEEFMKSPRIGSRDIRRSAVSHDELNYNDFIVPKDHSTKNDKCLYLPLLEVSVEVEVVATIAWTRLKQTFTNQATHPTNEATYCFPLYDESIVTAFNCTIGSDKVLKGVVKTRSQAKAEFKEAVARQQVAALLEEHTPEVFETSIGNIPAQTSVKIEVCYITELKADVSGDGILVTIPTSVAPRYGVPPSLIPSKSLSNSLAVPRKKGLQIQVQVLLPATISKIESRTHPVSVEMGSHGHTTTRNIRDLSIGESPNFDPKKARATLSDRSASLGKDFILLVQSREGQPLASRALFEPHPKILNHSALMVSINLRDIYTPNVVSPKGPCEIIFLADRSGSMYDKIETLKTAMRFFLKSLPNNCFFNICSFGGTHTFMWRESRTYNQENVDAALSYVETHFAANMLGTELLSALRYVVQKSNLSVNTEIIVLTDGEVWDSNNVFEFIRETRSPGQLTQKTRFFCLGIGEAVSHHLVLGIGRHGGGLAEVVPVDSAGDWMRKVIGILGAALTPPNWNIEITLDDDASLTNQKCEAGVCIQAPYHIPEFHALSRGSVYFLLSRELTAKVVKVKATAIASGESVTTELPIERLKTRRACVHVLAAKAVLGDLESGRSWQHDTSSNDNNANMNAGVDELARTEGERIGIEWQISSKWTSFIVVDDDSSLEKPSRWYRAERSELAGLTRPRFGAANRGYPINVTNDAMAYCQASPGFRNLSRHGRVSQVAAMASSSVPNRETENANQRVMQQYYGPPISSSGFLPGSSTPSSQTGVYDSGVYGQSGQYASLHATGSSYAFEGSLPASSSVSRPGITQESSQTEPHTSGSSGYQQSLCVPEGYVEGGLLEPIPIKNYPDKPRNDHYESRKSDHDHSSYYDCDHSSYYGDQPRSDRYTPRRSDHDQSRRNYGDQSRRDDRYESRSYYSDQSRSDRYIPRSSDQDQSSRNDLQPRGRPIPPASPPTSPAQEPTLKLLLDSVTVTGAFKLSPGVRTAMTAQFTFDAEKLLRDWSTTLLIERPDFKDVDTVLDTAMSIVYIENVFASDKKLWALLIQKALAWLEKCFLGEKQWESLFTILRSGLKDKPKDANVDTREGFEMSVEMTENSCKFVQEEEAQKILLADGVLGQEVMKSQKRKRP</sequence>
<feature type="region of interest" description="Disordered" evidence="1">
    <location>
        <begin position="864"/>
        <end position="896"/>
    </location>
</feature>
<dbReference type="PANTHER" id="PTHR45737">
    <property type="entry name" value="VON WILLEBRAND FACTOR A DOMAIN-CONTAINING PROTEIN 5A"/>
    <property type="match status" value="1"/>
</dbReference>
<protein>
    <recommendedName>
        <fullName evidence="6">VIT domain-containing protein</fullName>
    </recommendedName>
</protein>
<dbReference type="AlphaFoldDB" id="A0A8H4RZ03"/>
<dbReference type="SUPFAM" id="SSF53300">
    <property type="entry name" value="vWA-like"/>
    <property type="match status" value="1"/>
</dbReference>
<dbReference type="Proteomes" id="UP000566819">
    <property type="component" value="Unassembled WGS sequence"/>
</dbReference>
<feature type="compositionally biased region" description="Polar residues" evidence="1">
    <location>
        <begin position="866"/>
        <end position="896"/>
    </location>
</feature>
<name>A0A8H4RZ03_9HELO</name>
<dbReference type="InterPro" id="IPR013694">
    <property type="entry name" value="VIT"/>
</dbReference>
<evidence type="ECO:0000313" key="4">
    <source>
        <dbReference type="EMBL" id="KAF4637102.1"/>
    </source>
</evidence>
<evidence type="ECO:0000259" key="3">
    <source>
        <dbReference type="PROSITE" id="PS51468"/>
    </source>
</evidence>
<feature type="domain" description="VWFA" evidence="2">
    <location>
        <begin position="397"/>
        <end position="572"/>
    </location>
</feature>
<feature type="compositionally biased region" description="Pro residues" evidence="1">
    <location>
        <begin position="1015"/>
        <end position="1025"/>
    </location>
</feature>